<sequence>MINFIFLMNYGYPFVKKRASRAVPSRTEIADRTVFLYYCSGYQHYTSLSSEPMNPMKPFRILLAEDDDDDTFLFQEALEQIPIKAELTVTENGMELMKVLKSGVPKPDLIFLDMNMPVKNGLECLEDIRNFNGFENIPIVILSTSVARYLWESAYKNGANRYVQKPTSFTGLVEILKKCISPENDASPDVEQFLITN</sequence>
<dbReference type="Pfam" id="PF00072">
    <property type="entry name" value="Response_reg"/>
    <property type="match status" value="1"/>
</dbReference>
<keyword evidence="1" id="KW-0597">Phosphoprotein</keyword>
<keyword evidence="4" id="KW-1185">Reference proteome</keyword>
<dbReference type="GO" id="GO:0000160">
    <property type="term" value="P:phosphorelay signal transduction system"/>
    <property type="evidence" value="ECO:0007669"/>
    <property type="project" value="InterPro"/>
</dbReference>
<dbReference type="KEGG" id="dpf:ON006_21555"/>
<dbReference type="InterPro" id="IPR052893">
    <property type="entry name" value="TCS_response_regulator"/>
</dbReference>
<proteinExistence type="predicted"/>
<dbReference type="CDD" id="cd17557">
    <property type="entry name" value="REC_Rcp-like"/>
    <property type="match status" value="1"/>
</dbReference>
<evidence type="ECO:0000259" key="2">
    <source>
        <dbReference type="PROSITE" id="PS50110"/>
    </source>
</evidence>
<accession>A0A9E8N5R2</accession>
<evidence type="ECO:0000313" key="3">
    <source>
        <dbReference type="EMBL" id="WAC10330.1"/>
    </source>
</evidence>
<dbReference type="SMART" id="SM00448">
    <property type="entry name" value="REC"/>
    <property type="match status" value="1"/>
</dbReference>
<reference evidence="3" key="1">
    <citation type="submission" date="2022-11" db="EMBL/GenBank/DDBJ databases">
        <title>Dyadobacter pollutisoli sp. nov., isolated from plastic dumped soil.</title>
        <authorList>
            <person name="Kim J.M."/>
            <person name="Kim K.R."/>
            <person name="Lee J.K."/>
            <person name="Hao L."/>
            <person name="Jeon C.O."/>
        </authorList>
    </citation>
    <scope>NUCLEOTIDE SEQUENCE</scope>
    <source>
        <strain evidence="3">U1</strain>
    </source>
</reference>
<dbReference type="SUPFAM" id="SSF52172">
    <property type="entry name" value="CheY-like"/>
    <property type="match status" value="1"/>
</dbReference>
<name>A0A9E8N5R2_9BACT</name>
<dbReference type="RefSeq" id="WP_267609899.1">
    <property type="nucleotide sequence ID" value="NZ_CP112998.1"/>
</dbReference>
<feature type="modified residue" description="4-aspartylphosphate" evidence="1">
    <location>
        <position position="113"/>
    </location>
</feature>
<dbReference type="AlphaFoldDB" id="A0A9E8N5R2"/>
<dbReference type="PROSITE" id="PS50110">
    <property type="entry name" value="RESPONSE_REGULATORY"/>
    <property type="match status" value="1"/>
</dbReference>
<feature type="domain" description="Response regulatory" evidence="2">
    <location>
        <begin position="60"/>
        <end position="180"/>
    </location>
</feature>
<evidence type="ECO:0000313" key="4">
    <source>
        <dbReference type="Proteomes" id="UP001164653"/>
    </source>
</evidence>
<dbReference type="InterPro" id="IPR011006">
    <property type="entry name" value="CheY-like_superfamily"/>
</dbReference>
<dbReference type="Gene3D" id="3.40.50.2300">
    <property type="match status" value="1"/>
</dbReference>
<dbReference type="EMBL" id="CP112998">
    <property type="protein sequence ID" value="WAC10330.1"/>
    <property type="molecule type" value="Genomic_DNA"/>
</dbReference>
<gene>
    <name evidence="3" type="ORF">ON006_21555</name>
</gene>
<evidence type="ECO:0000256" key="1">
    <source>
        <dbReference type="PROSITE-ProRule" id="PRU00169"/>
    </source>
</evidence>
<dbReference type="InterPro" id="IPR001789">
    <property type="entry name" value="Sig_transdc_resp-reg_receiver"/>
</dbReference>
<dbReference type="PANTHER" id="PTHR44520">
    <property type="entry name" value="RESPONSE REGULATOR RCP1-RELATED"/>
    <property type="match status" value="1"/>
</dbReference>
<protein>
    <submittedName>
        <fullName evidence="3">Response regulator</fullName>
    </submittedName>
</protein>
<dbReference type="PANTHER" id="PTHR44520:SF2">
    <property type="entry name" value="RESPONSE REGULATOR RCP1"/>
    <property type="match status" value="1"/>
</dbReference>
<organism evidence="3 4">
    <name type="scientific">Dyadobacter pollutisoli</name>
    <dbReference type="NCBI Taxonomy" id="2910158"/>
    <lineage>
        <taxon>Bacteria</taxon>
        <taxon>Pseudomonadati</taxon>
        <taxon>Bacteroidota</taxon>
        <taxon>Cytophagia</taxon>
        <taxon>Cytophagales</taxon>
        <taxon>Spirosomataceae</taxon>
        <taxon>Dyadobacter</taxon>
    </lineage>
</organism>
<dbReference type="Proteomes" id="UP001164653">
    <property type="component" value="Chromosome"/>
</dbReference>